<feature type="region of interest" description="Disordered" evidence="1">
    <location>
        <begin position="146"/>
        <end position="186"/>
    </location>
</feature>
<dbReference type="Proteomes" id="UP000822688">
    <property type="component" value="Chromosome 4"/>
</dbReference>
<name>A0A8T0IAW4_CERPU</name>
<sequence>MMFNMKVLPYISLLQKYMMSLCPQTLGQMTSSSQPRTWSPSRHIGTYCSSLTYVQMFKILGLNCLATAYVLSVMHLHSVKLADMQATISGTFFLFISQSVVAYVHCNLFSLHLACPASGHIFSATATSKYLQPLCDSVTARSIRHSRDVSHHGREGRPSFHARGLRRGLTPSSHPILSAPSHTCPA</sequence>
<comment type="caution">
    <text evidence="2">The sequence shown here is derived from an EMBL/GenBank/DDBJ whole genome shotgun (WGS) entry which is preliminary data.</text>
</comment>
<proteinExistence type="predicted"/>
<dbReference type="AlphaFoldDB" id="A0A8T0IAW4"/>
<evidence type="ECO:0000256" key="1">
    <source>
        <dbReference type="SAM" id="MobiDB-lite"/>
    </source>
</evidence>
<evidence type="ECO:0000313" key="2">
    <source>
        <dbReference type="EMBL" id="KAG0580099.1"/>
    </source>
</evidence>
<keyword evidence="3" id="KW-1185">Reference proteome</keyword>
<organism evidence="2 3">
    <name type="scientific">Ceratodon purpureus</name>
    <name type="common">Fire moss</name>
    <name type="synonym">Dicranum purpureum</name>
    <dbReference type="NCBI Taxonomy" id="3225"/>
    <lineage>
        <taxon>Eukaryota</taxon>
        <taxon>Viridiplantae</taxon>
        <taxon>Streptophyta</taxon>
        <taxon>Embryophyta</taxon>
        <taxon>Bryophyta</taxon>
        <taxon>Bryophytina</taxon>
        <taxon>Bryopsida</taxon>
        <taxon>Dicranidae</taxon>
        <taxon>Pseudoditrichales</taxon>
        <taxon>Ditrichaceae</taxon>
        <taxon>Ceratodon</taxon>
    </lineage>
</organism>
<gene>
    <name evidence="2" type="ORF">KC19_4G146900</name>
</gene>
<feature type="compositionally biased region" description="Basic and acidic residues" evidence="1">
    <location>
        <begin position="146"/>
        <end position="158"/>
    </location>
</feature>
<dbReference type="EMBL" id="CM026424">
    <property type="protein sequence ID" value="KAG0580099.1"/>
    <property type="molecule type" value="Genomic_DNA"/>
</dbReference>
<protein>
    <submittedName>
        <fullName evidence="2">Uncharacterized protein</fullName>
    </submittedName>
</protein>
<evidence type="ECO:0000313" key="3">
    <source>
        <dbReference type="Proteomes" id="UP000822688"/>
    </source>
</evidence>
<accession>A0A8T0IAW4</accession>
<reference evidence="2" key="1">
    <citation type="submission" date="2020-06" db="EMBL/GenBank/DDBJ databases">
        <title>WGS assembly of Ceratodon purpureus strain R40.</title>
        <authorList>
            <person name="Carey S.B."/>
            <person name="Jenkins J."/>
            <person name="Shu S."/>
            <person name="Lovell J.T."/>
            <person name="Sreedasyam A."/>
            <person name="Maumus F."/>
            <person name="Tiley G.P."/>
            <person name="Fernandez-Pozo N."/>
            <person name="Barry K."/>
            <person name="Chen C."/>
            <person name="Wang M."/>
            <person name="Lipzen A."/>
            <person name="Daum C."/>
            <person name="Saski C.A."/>
            <person name="Payton A.C."/>
            <person name="Mcbreen J.C."/>
            <person name="Conrad R.E."/>
            <person name="Kollar L.M."/>
            <person name="Olsson S."/>
            <person name="Huttunen S."/>
            <person name="Landis J.B."/>
            <person name="Wickett N.J."/>
            <person name="Johnson M.G."/>
            <person name="Rensing S.A."/>
            <person name="Grimwood J."/>
            <person name="Schmutz J."/>
            <person name="Mcdaniel S.F."/>
        </authorList>
    </citation>
    <scope>NUCLEOTIDE SEQUENCE</scope>
    <source>
        <strain evidence="2">R40</strain>
    </source>
</reference>